<gene>
    <name evidence="3" type="ORF">Tci_705262</name>
</gene>
<reference evidence="3" key="1">
    <citation type="journal article" date="2019" name="Sci. Rep.">
        <title>Draft genome of Tanacetum cinerariifolium, the natural source of mosquito coil.</title>
        <authorList>
            <person name="Yamashiro T."/>
            <person name="Shiraishi A."/>
            <person name="Satake H."/>
            <person name="Nakayama K."/>
        </authorList>
    </citation>
    <scope>NUCLEOTIDE SEQUENCE</scope>
</reference>
<dbReference type="EMBL" id="BKCJ010604159">
    <property type="protein sequence ID" value="GFB33291.1"/>
    <property type="molecule type" value="Genomic_DNA"/>
</dbReference>
<keyword evidence="2" id="KW-0560">Oxidoreductase</keyword>
<dbReference type="Pfam" id="PF00106">
    <property type="entry name" value="adh_short"/>
    <property type="match status" value="1"/>
</dbReference>
<dbReference type="InterPro" id="IPR002347">
    <property type="entry name" value="SDR_fam"/>
</dbReference>
<protein>
    <submittedName>
        <fullName evidence="3">Secoisolariciresinol dehydrogenase-like</fullName>
    </submittedName>
</protein>
<accession>A0A699LE11</accession>
<dbReference type="InterPro" id="IPR036291">
    <property type="entry name" value="NAD(P)-bd_dom_sf"/>
</dbReference>
<organism evidence="3">
    <name type="scientific">Tanacetum cinerariifolium</name>
    <name type="common">Dalmatian daisy</name>
    <name type="synonym">Chrysanthemum cinerariifolium</name>
    <dbReference type="NCBI Taxonomy" id="118510"/>
    <lineage>
        <taxon>Eukaryota</taxon>
        <taxon>Viridiplantae</taxon>
        <taxon>Streptophyta</taxon>
        <taxon>Embryophyta</taxon>
        <taxon>Tracheophyta</taxon>
        <taxon>Spermatophyta</taxon>
        <taxon>Magnoliopsida</taxon>
        <taxon>eudicotyledons</taxon>
        <taxon>Gunneridae</taxon>
        <taxon>Pentapetalae</taxon>
        <taxon>asterids</taxon>
        <taxon>campanulids</taxon>
        <taxon>Asterales</taxon>
        <taxon>Asteraceae</taxon>
        <taxon>Asteroideae</taxon>
        <taxon>Anthemideae</taxon>
        <taxon>Anthemidinae</taxon>
        <taxon>Tanacetum</taxon>
    </lineage>
</organism>
<dbReference type="AlphaFoldDB" id="A0A699LE11"/>
<dbReference type="GO" id="GO:0016491">
    <property type="term" value="F:oxidoreductase activity"/>
    <property type="evidence" value="ECO:0007669"/>
    <property type="project" value="UniProtKB-KW"/>
</dbReference>
<evidence type="ECO:0000313" key="3">
    <source>
        <dbReference type="EMBL" id="GFB33291.1"/>
    </source>
</evidence>
<comment type="similarity">
    <text evidence="1">Belongs to the short-chain dehydrogenases/reductases (SDR) family.</text>
</comment>
<feature type="non-terminal residue" evidence="3">
    <location>
        <position position="1"/>
    </location>
</feature>
<dbReference type="PANTHER" id="PTHR43180">
    <property type="entry name" value="3-OXOACYL-(ACYL-CARRIER-PROTEIN) REDUCTASE (AFU_ORTHOLOGUE AFUA_6G11210)"/>
    <property type="match status" value="1"/>
</dbReference>
<evidence type="ECO:0000256" key="2">
    <source>
        <dbReference type="ARBA" id="ARBA00023002"/>
    </source>
</evidence>
<sequence length="160" mass="17237">GIAAELKDALGGKPDITRDSKDKAQVLYARVEVAGGKDKLLHGLEGKVALITRATSGVGELTVKLFAEYGAKIIIADIQDQLGQGVCATIGSPNSIYVYCDVTNKEYVKNAVDIAYATYGKLDIMFNNAGIMDPYQAHVIGNEKIDFERILSVNVTCSFF</sequence>
<evidence type="ECO:0000256" key="1">
    <source>
        <dbReference type="ARBA" id="ARBA00006484"/>
    </source>
</evidence>
<dbReference type="Gene3D" id="3.40.50.720">
    <property type="entry name" value="NAD(P)-binding Rossmann-like Domain"/>
    <property type="match status" value="1"/>
</dbReference>
<comment type="caution">
    <text evidence="3">The sequence shown here is derived from an EMBL/GenBank/DDBJ whole genome shotgun (WGS) entry which is preliminary data.</text>
</comment>
<name>A0A699LE11_TANCI</name>
<dbReference type="SUPFAM" id="SSF51735">
    <property type="entry name" value="NAD(P)-binding Rossmann-fold domains"/>
    <property type="match status" value="1"/>
</dbReference>
<dbReference type="PANTHER" id="PTHR43180:SF50">
    <property type="entry name" value="SHORT CHAIN DEHYDROGENASE"/>
    <property type="match status" value="1"/>
</dbReference>
<dbReference type="PRINTS" id="PR00081">
    <property type="entry name" value="GDHRDH"/>
</dbReference>
<proteinExistence type="inferred from homology"/>